<evidence type="ECO:0000313" key="4">
    <source>
        <dbReference type="RefSeq" id="XP_015609733.1"/>
    </source>
</evidence>
<evidence type="ECO:0000313" key="2">
    <source>
        <dbReference type="Proteomes" id="UP000694920"/>
    </source>
</evidence>
<keyword evidence="1" id="KW-0732">Signal</keyword>
<accession>A0AAJ7FV09</accession>
<proteinExistence type="predicted"/>
<evidence type="ECO:0000313" key="5">
    <source>
        <dbReference type="RefSeq" id="XP_015609735.1"/>
    </source>
</evidence>
<protein>
    <submittedName>
        <fullName evidence="3 4">Uncharacterized protein LOC107274761</fullName>
    </submittedName>
</protein>
<dbReference type="RefSeq" id="XP_015609732.1">
    <property type="nucleotide sequence ID" value="XM_015754246.2"/>
</dbReference>
<sequence>MMVAQLWTALTVYLLAALSKAVASGPESCGIPNNFSVLVAEGQKVDVYGAELWVGIKTEDVAITTYPDRESARLLANNTMAAFRAHIVHNDFEEGIKSESQRVSQVFDGLAYGDAKLIPGENGTFTIRDCKLILPRNSRGDIPAALDNEIRHKIELCLGPMICANVGARRLSENVSEEYFNDFGPSSYDLQSAPILHNDLIPNLPTVDMQSRMTTGTELDKTSTYQSTINILVDIAVAELIHKLREKNEGTIPIPNIEQYFMRGNFFRIGGYFQAFNGTFSDLTTIRRVDDATLSHDGFKFTASCGFGLPEAHLHYDSYKVKLAFIKVKGEFTGDVNGVALDSRITVDYTQRPCTKTLDRLQVTEFGKIHLRVTGLGPLNYPASVMLNWLTKKWRDEIVLKVENKLQKVAVQQLDKFNCERFRPRSDF</sequence>
<dbReference type="RefSeq" id="XP_015609733.1">
    <property type="nucleotide sequence ID" value="XM_015754247.2"/>
</dbReference>
<evidence type="ECO:0000256" key="1">
    <source>
        <dbReference type="SAM" id="SignalP"/>
    </source>
</evidence>
<keyword evidence="2" id="KW-1185">Reference proteome</keyword>
<dbReference type="Proteomes" id="UP000694920">
    <property type="component" value="Unplaced"/>
</dbReference>
<dbReference type="GeneID" id="107274761"/>
<feature type="chain" id="PRO_5044708852" evidence="1">
    <location>
        <begin position="24"/>
        <end position="428"/>
    </location>
</feature>
<evidence type="ECO:0000313" key="3">
    <source>
        <dbReference type="RefSeq" id="XP_015609732.1"/>
    </source>
</evidence>
<dbReference type="Pfam" id="PF16984">
    <property type="entry name" value="Grp7_allergen"/>
    <property type="match status" value="1"/>
</dbReference>
<organism evidence="2 4">
    <name type="scientific">Cephus cinctus</name>
    <name type="common">Wheat stem sawfly</name>
    <dbReference type="NCBI Taxonomy" id="211228"/>
    <lineage>
        <taxon>Eukaryota</taxon>
        <taxon>Metazoa</taxon>
        <taxon>Ecdysozoa</taxon>
        <taxon>Arthropoda</taxon>
        <taxon>Hexapoda</taxon>
        <taxon>Insecta</taxon>
        <taxon>Pterygota</taxon>
        <taxon>Neoptera</taxon>
        <taxon>Endopterygota</taxon>
        <taxon>Hymenoptera</taxon>
        <taxon>Cephoidea</taxon>
        <taxon>Cephidae</taxon>
        <taxon>Cephus</taxon>
    </lineage>
</organism>
<dbReference type="InterPro" id="IPR038602">
    <property type="entry name" value="Mite_allergen_7_sf"/>
</dbReference>
<reference evidence="3 4" key="1">
    <citation type="submission" date="2025-04" db="UniProtKB">
        <authorList>
            <consortium name="RefSeq"/>
        </authorList>
    </citation>
    <scope>IDENTIFICATION</scope>
</reference>
<feature type="signal peptide" evidence="1">
    <location>
        <begin position="1"/>
        <end position="23"/>
    </location>
</feature>
<dbReference type="RefSeq" id="XP_015609735.1">
    <property type="nucleotide sequence ID" value="XM_015754249.2"/>
</dbReference>
<gene>
    <name evidence="3 4 5 6" type="primary">LOC107274761</name>
</gene>
<dbReference type="RefSeq" id="XP_024947676.1">
    <property type="nucleotide sequence ID" value="XM_025091908.1"/>
</dbReference>
<dbReference type="KEGG" id="ccin:107274761"/>
<evidence type="ECO:0000313" key="6">
    <source>
        <dbReference type="RefSeq" id="XP_024947676.1"/>
    </source>
</evidence>
<dbReference type="InterPro" id="IPR020234">
    <property type="entry name" value="Mite_allergen_group-7"/>
</dbReference>
<name>A0AAJ7FV09_CEPCN</name>
<dbReference type="Gene3D" id="3.15.10.50">
    <property type="match status" value="1"/>
</dbReference>
<dbReference type="AlphaFoldDB" id="A0AAJ7FV09"/>